<comment type="caution">
    <text evidence="1">The sequence shown here is derived from an EMBL/GenBank/DDBJ whole genome shotgun (WGS) entry which is preliminary data.</text>
</comment>
<accession>A0A8H3A0V3</accession>
<evidence type="ECO:0000313" key="1">
    <source>
        <dbReference type="EMBL" id="CAE6350820.1"/>
    </source>
</evidence>
<protein>
    <submittedName>
        <fullName evidence="1">Uncharacterized protein</fullName>
    </submittedName>
</protein>
<reference evidence="1" key="1">
    <citation type="submission" date="2021-01" db="EMBL/GenBank/DDBJ databases">
        <authorList>
            <person name="Kaushik A."/>
        </authorList>
    </citation>
    <scope>NUCLEOTIDE SEQUENCE</scope>
    <source>
        <strain evidence="1">AG1-1B</strain>
    </source>
</reference>
<organism evidence="1 2">
    <name type="scientific">Rhizoctonia solani</name>
    <dbReference type="NCBI Taxonomy" id="456999"/>
    <lineage>
        <taxon>Eukaryota</taxon>
        <taxon>Fungi</taxon>
        <taxon>Dikarya</taxon>
        <taxon>Basidiomycota</taxon>
        <taxon>Agaricomycotina</taxon>
        <taxon>Agaricomycetes</taxon>
        <taxon>Cantharellales</taxon>
        <taxon>Ceratobasidiaceae</taxon>
        <taxon>Rhizoctonia</taxon>
    </lineage>
</organism>
<dbReference type="EMBL" id="CAJMWQ010000297">
    <property type="protein sequence ID" value="CAE6350820.1"/>
    <property type="molecule type" value="Genomic_DNA"/>
</dbReference>
<proteinExistence type="predicted"/>
<dbReference type="Proteomes" id="UP000663826">
    <property type="component" value="Unassembled WGS sequence"/>
</dbReference>
<name>A0A8H3A0V3_9AGAM</name>
<sequence>MEPFNARTEEGKKNAIAIKKSPGFIKYKAGFNNFKRGAVRFLAGYKVLGSIVLICPLLDFASFKDPVMGARINGLLPDIKEMRMRDPERVKQQADTYEELMEAIFEKLPTKKEFMDTLEDIKSFEEPTE</sequence>
<dbReference type="AlphaFoldDB" id="A0A8H3A0V3"/>
<gene>
    <name evidence="1" type="ORF">RDB_LOCUS7210</name>
</gene>
<evidence type="ECO:0000313" key="2">
    <source>
        <dbReference type="Proteomes" id="UP000663826"/>
    </source>
</evidence>